<evidence type="ECO:0000259" key="1">
    <source>
        <dbReference type="Pfam" id="PF11721"/>
    </source>
</evidence>
<dbReference type="AlphaFoldDB" id="A0A8X7WLJ3"/>
<dbReference type="Proteomes" id="UP000886595">
    <property type="component" value="Unassembled WGS sequence"/>
</dbReference>
<dbReference type="Pfam" id="PF11721">
    <property type="entry name" value="Malectin"/>
    <property type="match status" value="1"/>
</dbReference>
<dbReference type="PANTHER" id="PTHR34590">
    <property type="entry name" value="OS03G0124300 PROTEIN-RELATED"/>
    <property type="match status" value="1"/>
</dbReference>
<dbReference type="EMBL" id="JAAMPC010000001">
    <property type="protein sequence ID" value="KAG2330990.1"/>
    <property type="molecule type" value="Genomic_DNA"/>
</dbReference>
<evidence type="ECO:0000313" key="2">
    <source>
        <dbReference type="EMBL" id="KAG2330990.1"/>
    </source>
</evidence>
<protein>
    <recommendedName>
        <fullName evidence="1">Malectin domain-containing protein</fullName>
    </recommendedName>
</protein>
<dbReference type="GO" id="GO:0004714">
    <property type="term" value="F:transmembrane receptor protein tyrosine kinase activity"/>
    <property type="evidence" value="ECO:0007669"/>
    <property type="project" value="InterPro"/>
</dbReference>
<organism evidence="2 3">
    <name type="scientific">Brassica carinata</name>
    <name type="common">Ethiopian mustard</name>
    <name type="synonym">Abyssinian cabbage</name>
    <dbReference type="NCBI Taxonomy" id="52824"/>
    <lineage>
        <taxon>Eukaryota</taxon>
        <taxon>Viridiplantae</taxon>
        <taxon>Streptophyta</taxon>
        <taxon>Embryophyta</taxon>
        <taxon>Tracheophyta</taxon>
        <taxon>Spermatophyta</taxon>
        <taxon>Magnoliopsida</taxon>
        <taxon>eudicotyledons</taxon>
        <taxon>Gunneridae</taxon>
        <taxon>Pentapetalae</taxon>
        <taxon>rosids</taxon>
        <taxon>malvids</taxon>
        <taxon>Brassicales</taxon>
        <taxon>Brassicaceae</taxon>
        <taxon>Brassiceae</taxon>
        <taxon>Brassica</taxon>
    </lineage>
</organism>
<keyword evidence="3" id="KW-1185">Reference proteome</keyword>
<dbReference type="InterPro" id="IPR021720">
    <property type="entry name" value="Malectin_dom"/>
</dbReference>
<sequence>MELMYRINVGGRKVTPFNDTLWRTWLPDDDHFLKTLDGSSADKAYFTSVIREVGPDNVYNTDRVGNVMSWGFPVSTGYKYLIQMHFCAIASKSLGLLYFNVYINQNLAYKDFDVNRVKIDTIS</sequence>
<dbReference type="InterPro" id="IPR045272">
    <property type="entry name" value="ANXUR1/2-like"/>
</dbReference>
<name>A0A8X7WLJ3_BRACI</name>
<accession>A0A8X7WLJ3</accession>
<gene>
    <name evidence="2" type="ORF">Bca52824_002170</name>
</gene>
<evidence type="ECO:0000313" key="3">
    <source>
        <dbReference type="Proteomes" id="UP000886595"/>
    </source>
</evidence>
<dbReference type="OrthoDB" id="735844at2759"/>
<dbReference type="PANTHER" id="PTHR34590:SF6">
    <property type="entry name" value="RECEPTOR-LIKE KINASE"/>
    <property type="match status" value="1"/>
</dbReference>
<comment type="caution">
    <text evidence="2">The sequence shown here is derived from an EMBL/GenBank/DDBJ whole genome shotgun (WGS) entry which is preliminary data.</text>
</comment>
<feature type="domain" description="Malectin" evidence="1">
    <location>
        <begin position="4"/>
        <end position="115"/>
    </location>
</feature>
<reference evidence="2 3" key="1">
    <citation type="submission" date="2020-02" db="EMBL/GenBank/DDBJ databases">
        <authorList>
            <person name="Ma Q."/>
            <person name="Huang Y."/>
            <person name="Song X."/>
            <person name="Pei D."/>
        </authorList>
    </citation>
    <scope>NUCLEOTIDE SEQUENCE [LARGE SCALE GENOMIC DNA]</scope>
    <source>
        <strain evidence="2">Sxm20200214</strain>
        <tissue evidence="2">Leaf</tissue>
    </source>
</reference>
<dbReference type="Gene3D" id="2.60.120.430">
    <property type="entry name" value="Galactose-binding lectin"/>
    <property type="match status" value="1"/>
</dbReference>
<proteinExistence type="predicted"/>